<reference evidence="4 5" key="1">
    <citation type="submission" date="2014-07" db="EMBL/GenBank/DDBJ databases">
        <authorList>
            <person name="McCorrison J."/>
            <person name="Sanka R."/>
            <person name="Torralba M."/>
            <person name="Gillis M."/>
            <person name="Haft D.H."/>
            <person name="Methe B."/>
            <person name="Sutton G."/>
            <person name="Nelson K.E."/>
        </authorList>
    </citation>
    <scope>NUCLEOTIDE SEQUENCE [LARGE SCALE GENOMIC DNA]</scope>
    <source>
        <strain evidence="4 5">DNF00011</strain>
    </source>
</reference>
<dbReference type="NCBIfam" id="NF033747">
    <property type="entry name" value="class_E_sortase"/>
    <property type="match status" value="1"/>
</dbReference>
<evidence type="ECO:0000313" key="5">
    <source>
        <dbReference type="Proteomes" id="UP000053528"/>
    </source>
</evidence>
<sequence length="246" mass="27403">MTAEPIARRPRRRRSVGSVIIGIIAELLLTAGLFVLLFIGWQLWWTNIEAESVQQNAISQVTQEWDQAEKKSKDGKPTTPIEGETWGILYIPKFGHNYAKPIAEGIGMDVLNTVGVGRYPQTQMIGEKGNVAFAGHRQTHGQVFWDMDKLSEGDTAYIQTRDGIYSYKLRQLQYVSPEQSDVLLPVPGQPGAKPQEKLMTLTTCHPPFSMAERIISTFEQTDFSKRGEPIPAEIEDIVTKTTGGNG</sequence>
<keyword evidence="3" id="KW-0472">Membrane</keyword>
<proteinExistence type="predicted"/>
<evidence type="ECO:0000256" key="2">
    <source>
        <dbReference type="PIRSR" id="PIRSR605754-1"/>
    </source>
</evidence>
<dbReference type="Pfam" id="PF04203">
    <property type="entry name" value="Sortase"/>
    <property type="match status" value="1"/>
</dbReference>
<dbReference type="Proteomes" id="UP000053528">
    <property type="component" value="Unassembled WGS sequence"/>
</dbReference>
<dbReference type="CDD" id="cd05830">
    <property type="entry name" value="Sortase_E"/>
    <property type="match status" value="1"/>
</dbReference>
<feature type="transmembrane region" description="Helical" evidence="3">
    <location>
        <begin position="20"/>
        <end position="45"/>
    </location>
</feature>
<keyword evidence="3" id="KW-1133">Transmembrane helix</keyword>
<dbReference type="AlphaFoldDB" id="A0A095YDV3"/>
<dbReference type="EMBL" id="JRNH01000015">
    <property type="protein sequence ID" value="KGF20413.1"/>
    <property type="molecule type" value="Genomic_DNA"/>
</dbReference>
<keyword evidence="3" id="KW-0812">Transmembrane</keyword>
<evidence type="ECO:0000313" key="4">
    <source>
        <dbReference type="EMBL" id="KGF20413.1"/>
    </source>
</evidence>
<evidence type="ECO:0000256" key="1">
    <source>
        <dbReference type="ARBA" id="ARBA00022801"/>
    </source>
</evidence>
<dbReference type="InterPro" id="IPR042003">
    <property type="entry name" value="Sortase_E"/>
</dbReference>
<dbReference type="RefSeq" id="WP_035756064.1">
    <property type="nucleotide sequence ID" value="NZ_JRNH01000015.1"/>
</dbReference>
<dbReference type="GO" id="GO:0016787">
    <property type="term" value="F:hydrolase activity"/>
    <property type="evidence" value="ECO:0007669"/>
    <property type="project" value="UniProtKB-KW"/>
</dbReference>
<dbReference type="SUPFAM" id="SSF63817">
    <property type="entry name" value="Sortase"/>
    <property type="match status" value="1"/>
</dbReference>
<name>A0A095YDV3_9MICC</name>
<evidence type="ECO:0000256" key="3">
    <source>
        <dbReference type="SAM" id="Phobius"/>
    </source>
</evidence>
<comment type="caution">
    <text evidence="4">The sequence shown here is derived from an EMBL/GenBank/DDBJ whole genome shotgun (WGS) entry which is preliminary data.</text>
</comment>
<accession>A0A095YDV3</accession>
<dbReference type="Gene3D" id="2.40.260.10">
    <property type="entry name" value="Sortase"/>
    <property type="match status" value="1"/>
</dbReference>
<feature type="active site" description="Proton donor/acceptor" evidence="2">
    <location>
        <position position="136"/>
    </location>
</feature>
<feature type="active site" description="Acyl-thioester intermediate" evidence="2">
    <location>
        <position position="204"/>
    </location>
</feature>
<dbReference type="InterPro" id="IPR005754">
    <property type="entry name" value="Sortase"/>
</dbReference>
<dbReference type="InterPro" id="IPR023365">
    <property type="entry name" value="Sortase_dom-sf"/>
</dbReference>
<organism evidence="4 5">
    <name type="scientific">Pseudoglutamicibacter albus DNF00011</name>
    <dbReference type="NCBI Taxonomy" id="1401063"/>
    <lineage>
        <taxon>Bacteria</taxon>
        <taxon>Bacillati</taxon>
        <taxon>Actinomycetota</taxon>
        <taxon>Actinomycetes</taxon>
        <taxon>Micrococcales</taxon>
        <taxon>Micrococcaceae</taxon>
        <taxon>Pseudoglutamicibacter</taxon>
    </lineage>
</organism>
<gene>
    <name evidence="4" type="ORF">HMPREF2128_05860</name>
</gene>
<dbReference type="InterPro" id="IPR053465">
    <property type="entry name" value="Sortase_Class_E"/>
</dbReference>
<protein>
    <submittedName>
        <fullName evidence="4">Sortase</fullName>
    </submittedName>
</protein>
<dbReference type="NCBIfam" id="TIGR01076">
    <property type="entry name" value="sortase_fam"/>
    <property type="match status" value="1"/>
</dbReference>
<keyword evidence="1" id="KW-0378">Hydrolase</keyword>